<keyword evidence="4" id="KW-1185">Reference proteome</keyword>
<name>D8Q3Y5_SCHCM</name>
<feature type="region of interest" description="Disordered" evidence="1">
    <location>
        <begin position="569"/>
        <end position="590"/>
    </location>
</feature>
<feature type="compositionally biased region" description="Polar residues" evidence="1">
    <location>
        <begin position="571"/>
        <end position="589"/>
    </location>
</feature>
<protein>
    <recommendedName>
        <fullName evidence="2">FAD dependent oxidoreductase domain-containing protein</fullName>
    </recommendedName>
</protein>
<dbReference type="InterPro" id="IPR036188">
    <property type="entry name" value="FAD/NAD-bd_sf"/>
</dbReference>
<dbReference type="OMA" id="CTNAHVS"/>
<evidence type="ECO:0000313" key="3">
    <source>
        <dbReference type="EMBL" id="EFI97138.1"/>
    </source>
</evidence>
<dbReference type="EMBL" id="GL377306">
    <property type="protein sequence ID" value="EFI97138.1"/>
    <property type="molecule type" value="Genomic_DNA"/>
</dbReference>
<evidence type="ECO:0000259" key="2">
    <source>
        <dbReference type="Pfam" id="PF01266"/>
    </source>
</evidence>
<evidence type="ECO:0000256" key="1">
    <source>
        <dbReference type="SAM" id="MobiDB-lite"/>
    </source>
</evidence>
<dbReference type="GO" id="GO:0005737">
    <property type="term" value="C:cytoplasm"/>
    <property type="evidence" value="ECO:0007669"/>
    <property type="project" value="TreeGrafter"/>
</dbReference>
<dbReference type="InterPro" id="IPR006076">
    <property type="entry name" value="FAD-dep_OxRdtase"/>
</dbReference>
<dbReference type="Pfam" id="PF01266">
    <property type="entry name" value="DAO"/>
    <property type="match status" value="1"/>
</dbReference>
<dbReference type="OrthoDB" id="429143at2759"/>
<dbReference type="Proteomes" id="UP000007431">
    <property type="component" value="Unassembled WGS sequence"/>
</dbReference>
<reference evidence="3 4" key="1">
    <citation type="journal article" date="2010" name="Nat. Biotechnol.">
        <title>Genome sequence of the model mushroom Schizophyllum commune.</title>
        <authorList>
            <person name="Ohm R.A."/>
            <person name="de Jong J.F."/>
            <person name="Lugones L.G."/>
            <person name="Aerts A."/>
            <person name="Kothe E."/>
            <person name="Stajich J.E."/>
            <person name="de Vries R.P."/>
            <person name="Record E."/>
            <person name="Levasseur A."/>
            <person name="Baker S.E."/>
            <person name="Bartholomew K.A."/>
            <person name="Coutinho P.M."/>
            <person name="Erdmann S."/>
            <person name="Fowler T.J."/>
            <person name="Gathman A.C."/>
            <person name="Lombard V."/>
            <person name="Henrissat B."/>
            <person name="Knabe N."/>
            <person name="Kuees U."/>
            <person name="Lilly W.W."/>
            <person name="Lindquist E."/>
            <person name="Lucas S."/>
            <person name="Magnuson J.K."/>
            <person name="Piumi F."/>
            <person name="Raudaskoski M."/>
            <person name="Salamov A."/>
            <person name="Schmutz J."/>
            <person name="Schwarze F.W.M.R."/>
            <person name="vanKuyk P.A."/>
            <person name="Horton J.S."/>
            <person name="Grigoriev I.V."/>
            <person name="Woesten H.A.B."/>
        </authorList>
    </citation>
    <scope>NUCLEOTIDE SEQUENCE [LARGE SCALE GENOMIC DNA]</scope>
    <source>
        <strain evidence="4">H4-8 / FGSC 9210</strain>
    </source>
</reference>
<dbReference type="KEGG" id="scm:SCHCO_02627244"/>
<dbReference type="SUPFAM" id="SSF51905">
    <property type="entry name" value="FAD/NAD(P)-binding domain"/>
    <property type="match status" value="1"/>
</dbReference>
<dbReference type="PANTHER" id="PTHR13847:SF213">
    <property type="entry name" value="DEPENDENT OXIDOREDUCTASE, PUTATIVE-RELATED"/>
    <property type="match status" value="1"/>
</dbReference>
<accession>D8Q3Y5</accession>
<dbReference type="Gene3D" id="3.50.50.60">
    <property type="entry name" value="FAD/NAD(P)-binding domain"/>
    <property type="match status" value="2"/>
</dbReference>
<proteinExistence type="predicted"/>
<organism evidence="4">
    <name type="scientific">Schizophyllum commune (strain H4-8 / FGSC 9210)</name>
    <name type="common">Split gill fungus</name>
    <dbReference type="NCBI Taxonomy" id="578458"/>
    <lineage>
        <taxon>Eukaryota</taxon>
        <taxon>Fungi</taxon>
        <taxon>Dikarya</taxon>
        <taxon>Basidiomycota</taxon>
        <taxon>Agaricomycotina</taxon>
        <taxon>Agaricomycetes</taxon>
        <taxon>Agaricomycetidae</taxon>
        <taxon>Agaricales</taxon>
        <taxon>Schizophyllaceae</taxon>
        <taxon>Schizophyllum</taxon>
    </lineage>
</organism>
<dbReference type="AlphaFoldDB" id="D8Q3Y5"/>
<dbReference type="PANTHER" id="PTHR13847">
    <property type="entry name" value="SARCOSINE DEHYDROGENASE-RELATED"/>
    <property type="match status" value="1"/>
</dbReference>
<dbReference type="InParanoid" id="D8Q3Y5"/>
<dbReference type="GeneID" id="9592698"/>
<dbReference type="VEuPathDB" id="FungiDB:SCHCODRAFT_02627244"/>
<dbReference type="eggNOG" id="ENOG502QRBS">
    <property type="taxonomic scope" value="Eukaryota"/>
</dbReference>
<evidence type="ECO:0000313" key="4">
    <source>
        <dbReference type="Proteomes" id="UP000007431"/>
    </source>
</evidence>
<feature type="non-terminal residue" evidence="3">
    <location>
        <position position="680"/>
    </location>
</feature>
<dbReference type="RefSeq" id="XP_003032041.1">
    <property type="nucleotide sequence ID" value="XM_003031995.1"/>
</dbReference>
<dbReference type="STRING" id="578458.D8Q3Y5"/>
<dbReference type="HOGENOM" id="CLU_022730_2_1_1"/>
<dbReference type="Gene3D" id="3.30.9.10">
    <property type="entry name" value="D-Amino Acid Oxidase, subunit A, domain 2"/>
    <property type="match status" value="1"/>
</dbReference>
<feature type="domain" description="FAD dependent oxidoreductase" evidence="2">
    <location>
        <begin position="95"/>
        <end position="381"/>
    </location>
</feature>
<gene>
    <name evidence="3" type="ORF">SCHCODRAFT_108708</name>
</gene>
<sequence>MGSILSAVYLAYDALSSLYTSYSRLTSCLALSPGIPVSNPTLSFWTVPPSRISKENSGACHSDDLEGTRLLAGFNTSDEGSHDPDNAPKLPSYADVVIIGSGITGTSVARALLMSGKPLRILMLDARDACDGATGRNGGHITPPTYLEWSQLKARVGLETACQVVRFRLQHIEDLLEVAREEDALRKASSSTEEDATMNDSLKLLTNSPIFLLNSPNLLTNSPSLLTNSQCRRTDSYDVFFDEGLFKASCAKLEEYLADNDDLEEKVKARYRVVGKEECVESLHLEPKVAGAIRIPGGAMFPYRFVTGILERLLDDYADSFSLFTHTPCTAICQLSSGTGYVVDTPNGRIRTSHVVHATNAHASHLLECLRERIVPLRATMSQQELWVGGGEPGAEGGHGGKPPATPEWFGTRAFTLYPSASTVQFDYLTQQLAGDGASATSKLDSDQATSASVAISKATASTAPTIRKSLTAYPPPRGELMLGGGFLHHTAALDGNGVLDNADLGCADDSGVDIGTAAYVSGALGAYFRKSSGIKDRVNVEVWTGIIGISADFMPWVGRVPAELAERSTSELPTASESETATKNTLVDSDNKAPNARALLAPSGEWVAAGFSGEGMVHAWICARALARMILQEETDDNLKEATDDPAKLLPDDLPEPFLFTQERWKKASLDGMMAALAE</sequence>